<dbReference type="InterPro" id="IPR046335">
    <property type="entry name" value="LacI/GalR-like_sensor"/>
</dbReference>
<dbReference type="Pfam" id="PF00356">
    <property type="entry name" value="LacI"/>
    <property type="match status" value="1"/>
</dbReference>
<dbReference type="SUPFAM" id="SSF53822">
    <property type="entry name" value="Periplasmic binding protein-like I"/>
    <property type="match status" value="1"/>
</dbReference>
<protein>
    <submittedName>
        <fullName evidence="6">Transcriptional regulator, LacI family</fullName>
    </submittedName>
</protein>
<proteinExistence type="predicted"/>
<keyword evidence="2" id="KW-0238">DNA-binding</keyword>
<name>C4FGC8_9BIFI</name>
<dbReference type="Gene3D" id="3.40.50.2300">
    <property type="match status" value="2"/>
</dbReference>
<dbReference type="InterPro" id="IPR000843">
    <property type="entry name" value="HTH_LacI"/>
</dbReference>
<evidence type="ECO:0000256" key="3">
    <source>
        <dbReference type="ARBA" id="ARBA00023163"/>
    </source>
</evidence>
<dbReference type="GO" id="GO:0003700">
    <property type="term" value="F:DNA-binding transcription factor activity"/>
    <property type="evidence" value="ECO:0007669"/>
    <property type="project" value="TreeGrafter"/>
</dbReference>
<dbReference type="InterPro" id="IPR010982">
    <property type="entry name" value="Lambda_DNA-bd_dom_sf"/>
</dbReference>
<dbReference type="PANTHER" id="PTHR30146">
    <property type="entry name" value="LACI-RELATED TRANSCRIPTIONAL REPRESSOR"/>
    <property type="match status" value="1"/>
</dbReference>
<dbReference type="eggNOG" id="COG1609">
    <property type="taxonomic scope" value="Bacteria"/>
</dbReference>
<keyword evidence="7" id="KW-1185">Reference proteome</keyword>
<dbReference type="KEGG" id="bang:BBAG_1221"/>
<dbReference type="InterPro" id="IPR028082">
    <property type="entry name" value="Peripla_BP_I"/>
</dbReference>
<feature type="domain" description="HTH lacI-type" evidence="5">
    <location>
        <begin position="10"/>
        <end position="64"/>
    </location>
</feature>
<dbReference type="AlphaFoldDB" id="C4FGC8"/>
<reference evidence="6" key="1">
    <citation type="submission" date="2009-04" db="EMBL/GenBank/DDBJ databases">
        <authorList>
            <person name="Weinstock G."/>
            <person name="Sodergren E."/>
            <person name="Clifton S."/>
            <person name="Fulton L."/>
            <person name="Fulton B."/>
            <person name="Courtney L."/>
            <person name="Fronick C."/>
            <person name="Harrison M."/>
            <person name="Strong C."/>
            <person name="Farmer C."/>
            <person name="Delahaunty K."/>
            <person name="Markovic C."/>
            <person name="Hall O."/>
            <person name="Minx P."/>
            <person name="Tomlinson C."/>
            <person name="Mitreva M."/>
            <person name="Nelson J."/>
            <person name="Hou S."/>
            <person name="Wollam A."/>
            <person name="Pepin K.H."/>
            <person name="Johnson M."/>
            <person name="Bhonagiri V."/>
            <person name="Nash W.E."/>
            <person name="Warren W."/>
            <person name="Chinwalla A."/>
            <person name="Mardis E.R."/>
            <person name="Wilson R.K."/>
        </authorList>
    </citation>
    <scope>NUCLEOTIDE SEQUENCE [LARGE SCALE GENOMIC DNA]</scope>
    <source>
        <strain evidence="6">DSM 20098</strain>
    </source>
</reference>
<dbReference type="SMART" id="SM00354">
    <property type="entry name" value="HTH_LACI"/>
    <property type="match status" value="1"/>
</dbReference>
<evidence type="ECO:0000313" key="7">
    <source>
        <dbReference type="Proteomes" id="UP000006408"/>
    </source>
</evidence>
<dbReference type="Gene3D" id="1.10.260.40">
    <property type="entry name" value="lambda repressor-like DNA-binding domains"/>
    <property type="match status" value="1"/>
</dbReference>
<dbReference type="CDD" id="cd06267">
    <property type="entry name" value="PBP1_LacI_sugar_binding-like"/>
    <property type="match status" value="1"/>
</dbReference>
<dbReference type="Pfam" id="PF13377">
    <property type="entry name" value="Peripla_BP_3"/>
    <property type="match status" value="1"/>
</dbReference>
<evidence type="ECO:0000259" key="5">
    <source>
        <dbReference type="PROSITE" id="PS50932"/>
    </source>
</evidence>
<dbReference type="PATRIC" id="fig|518635.17.peg.1288"/>
<dbReference type="HOGENOM" id="CLU_037628_6_4_11"/>
<dbReference type="PANTHER" id="PTHR30146:SF109">
    <property type="entry name" value="HTH-TYPE TRANSCRIPTIONAL REGULATOR GALS"/>
    <property type="match status" value="1"/>
</dbReference>
<organism evidence="6 7">
    <name type="scientific">Bifidobacterium angulatum DSM 20098 = JCM 7096</name>
    <dbReference type="NCBI Taxonomy" id="518635"/>
    <lineage>
        <taxon>Bacteria</taxon>
        <taxon>Bacillati</taxon>
        <taxon>Actinomycetota</taxon>
        <taxon>Actinomycetes</taxon>
        <taxon>Bifidobacteriales</taxon>
        <taxon>Bifidobacteriaceae</taxon>
        <taxon>Bifidobacterium</taxon>
    </lineage>
</organism>
<dbReference type="CDD" id="cd01392">
    <property type="entry name" value="HTH_LacI"/>
    <property type="match status" value="1"/>
</dbReference>
<dbReference type="PROSITE" id="PS00356">
    <property type="entry name" value="HTH_LACI_1"/>
    <property type="match status" value="1"/>
</dbReference>
<comment type="caution">
    <text evidence="6">The sequence shown here is derived from an EMBL/GenBank/DDBJ whole genome shotgun (WGS) entry which is preliminary data.</text>
</comment>
<evidence type="ECO:0000256" key="1">
    <source>
        <dbReference type="ARBA" id="ARBA00023015"/>
    </source>
</evidence>
<evidence type="ECO:0000256" key="4">
    <source>
        <dbReference type="SAM" id="MobiDB-lite"/>
    </source>
</evidence>
<keyword evidence="1" id="KW-0805">Transcription regulation</keyword>
<dbReference type="Proteomes" id="UP000006408">
    <property type="component" value="Unassembled WGS sequence"/>
</dbReference>
<evidence type="ECO:0000256" key="2">
    <source>
        <dbReference type="ARBA" id="ARBA00023125"/>
    </source>
</evidence>
<evidence type="ECO:0000313" key="6">
    <source>
        <dbReference type="EMBL" id="EEP20824.1"/>
    </source>
</evidence>
<dbReference type="PROSITE" id="PS50932">
    <property type="entry name" value="HTH_LACI_2"/>
    <property type="match status" value="1"/>
</dbReference>
<dbReference type="STRING" id="1683.Bang102_000165"/>
<sequence length="353" mass="38074">MVGGDGMARATIADVAKLAGVSQATVSRALRGVDKVAPATRRKVEEAADRLSFTLLKSASALASGKTMRIILLCSGGLNEWFNANVLQGAYEVLSPEGYDICPSFIRGRDEMNRYFAQLPKDRNADAIIIASFQLDETQREQLRSIDMPVIGVNIPAESSCDASVCIDNFSGMAKGVCLLKSLGHEHIAFAGDYIPGNMVYSASQRVEGFLEAAERNGYGEDDASIVMCSEHSASYGKPQLAAELVAKILSSPNRPTAVCAETDQMAIALIKELKRQHLRVPDDISVIGFDDADIAEVADLTTIRQDPLELGRVAAYKTLQLLKGESPAEPHESQEPMLVLRDTTSRVPLSEA</sequence>
<dbReference type="SUPFAM" id="SSF47413">
    <property type="entry name" value="lambda repressor-like DNA-binding domains"/>
    <property type="match status" value="1"/>
</dbReference>
<dbReference type="GO" id="GO:0000976">
    <property type="term" value="F:transcription cis-regulatory region binding"/>
    <property type="evidence" value="ECO:0007669"/>
    <property type="project" value="TreeGrafter"/>
</dbReference>
<accession>C4FGC8</accession>
<keyword evidence="3" id="KW-0804">Transcription</keyword>
<feature type="region of interest" description="Disordered" evidence="4">
    <location>
        <begin position="326"/>
        <end position="353"/>
    </location>
</feature>
<dbReference type="EMBL" id="ABYS02000009">
    <property type="protein sequence ID" value="EEP20824.1"/>
    <property type="molecule type" value="Genomic_DNA"/>
</dbReference>
<gene>
    <name evidence="6" type="ORF">BIFANG_03398</name>
</gene>